<dbReference type="EMBL" id="MHOH01000011">
    <property type="protein sequence ID" value="OGZ60862.1"/>
    <property type="molecule type" value="Genomic_DNA"/>
</dbReference>
<dbReference type="Proteomes" id="UP000178835">
    <property type="component" value="Unassembled WGS sequence"/>
</dbReference>
<evidence type="ECO:0000256" key="2">
    <source>
        <dbReference type="SAM" id="Phobius"/>
    </source>
</evidence>
<feature type="compositionally biased region" description="Basic and acidic residues" evidence="1">
    <location>
        <begin position="144"/>
        <end position="154"/>
    </location>
</feature>
<dbReference type="Pfam" id="PF21110">
    <property type="entry name" value="GlxA"/>
    <property type="match status" value="1"/>
</dbReference>
<evidence type="ECO:0000313" key="5">
    <source>
        <dbReference type="Proteomes" id="UP000178835"/>
    </source>
</evidence>
<protein>
    <recommendedName>
        <fullName evidence="3">GlxA-like beta barrel domain-containing protein</fullName>
    </recommendedName>
</protein>
<feature type="compositionally biased region" description="Polar residues" evidence="1">
    <location>
        <begin position="91"/>
        <end position="108"/>
    </location>
</feature>
<feature type="transmembrane region" description="Helical" evidence="2">
    <location>
        <begin position="188"/>
        <end position="207"/>
    </location>
</feature>
<keyword evidence="2" id="KW-0812">Transmembrane</keyword>
<evidence type="ECO:0000259" key="3">
    <source>
        <dbReference type="Pfam" id="PF21110"/>
    </source>
</evidence>
<accession>A0A1G2HEF3</accession>
<feature type="compositionally biased region" description="Basic and acidic residues" evidence="1">
    <location>
        <begin position="109"/>
        <end position="133"/>
    </location>
</feature>
<feature type="region of interest" description="Disordered" evidence="1">
    <location>
        <begin position="91"/>
        <end position="157"/>
    </location>
</feature>
<comment type="caution">
    <text evidence="4">The sequence shown here is derived from an EMBL/GenBank/DDBJ whole genome shotgun (WGS) entry which is preliminary data.</text>
</comment>
<dbReference type="AlphaFoldDB" id="A0A1G2HEF3"/>
<sequence>MTNKDTIKVSSRDELASIIDKVLARDSDIILLEVSDDAYIAQNIINFRLLKREAETAGKRIVIVSENPRIQALAIRAGLRIQDGMQNLRQTAGTNSMRRGDLISQNSREVADILPPEKARSLDEQDEQRESKDSGASGGLKSFFKKEPEEELSKPEFVPLGKYEPMKDIAEHGPNVPKTSGFSTLGAFPFRVFGTVGAGAVMLAGFARNSLVKHPIKTLAVIIAIALASGTLFLATDVLPKATVVLYPKTLQDSMSFSLIADSNVSSEDYAKGIIPAQIMEEKQENNFTYEATGTAQLEERATGEIRVYNEYSSSPQTLVEATRFLSANGKLFRTAQTVVIPGAQIEGGQVVASSIIVPVVADEPGAEYNISPTTFSIPGFSGTDKYTKFYGKSERQFEGGFVGQTTIATREDLDKAEEQIETEFVSQAENALRERIPENLMVLEDSLESGIEVLEFSAKAGEPAETINARAVVYARVILIRESEISEATAYHFKNSTQYSQQFELSDERRIEYNVKEVDFTAGYAEFALNIEQLFVRKVDTGSVVSDIKGKNEIEVRRILSGLEELEKAQLKFWPFWVSKVPSNEEDITVEIQISTKLD</sequence>
<dbReference type="InterPro" id="IPR049305">
    <property type="entry name" value="GlxA-like_b-barrel"/>
</dbReference>
<feature type="transmembrane region" description="Helical" evidence="2">
    <location>
        <begin position="219"/>
        <end position="239"/>
    </location>
</feature>
<keyword evidence="2" id="KW-1133">Transmembrane helix</keyword>
<name>A0A1G2HEF3_9BACT</name>
<evidence type="ECO:0000256" key="1">
    <source>
        <dbReference type="SAM" id="MobiDB-lite"/>
    </source>
</evidence>
<keyword evidence="2" id="KW-0472">Membrane</keyword>
<proteinExistence type="predicted"/>
<reference evidence="4 5" key="1">
    <citation type="journal article" date="2016" name="Nat. Commun.">
        <title>Thousands of microbial genomes shed light on interconnected biogeochemical processes in an aquifer system.</title>
        <authorList>
            <person name="Anantharaman K."/>
            <person name="Brown C.T."/>
            <person name="Hug L.A."/>
            <person name="Sharon I."/>
            <person name="Castelle C.J."/>
            <person name="Probst A.J."/>
            <person name="Thomas B.C."/>
            <person name="Singh A."/>
            <person name="Wilkins M.J."/>
            <person name="Karaoz U."/>
            <person name="Brodie E.L."/>
            <person name="Williams K.H."/>
            <person name="Hubbard S.S."/>
            <person name="Banfield J.F."/>
        </authorList>
    </citation>
    <scope>NUCLEOTIDE SEQUENCE [LARGE SCALE GENOMIC DNA]</scope>
</reference>
<evidence type="ECO:0000313" key="4">
    <source>
        <dbReference type="EMBL" id="OGZ60862.1"/>
    </source>
</evidence>
<gene>
    <name evidence="4" type="ORF">A2919_02325</name>
</gene>
<organism evidence="4 5">
    <name type="scientific">Candidatus Spechtbacteria bacterium RIFCSPLOWO2_01_FULL_43_12</name>
    <dbReference type="NCBI Taxonomy" id="1802162"/>
    <lineage>
        <taxon>Bacteria</taxon>
        <taxon>Candidatus Spechtiibacteriota</taxon>
    </lineage>
</organism>
<feature type="domain" description="GlxA-like beta barrel" evidence="3">
    <location>
        <begin position="301"/>
        <end position="396"/>
    </location>
</feature>